<dbReference type="GO" id="GO:0005634">
    <property type="term" value="C:nucleus"/>
    <property type="evidence" value="ECO:0007669"/>
    <property type="project" value="TreeGrafter"/>
</dbReference>
<feature type="compositionally biased region" description="Basic and acidic residues" evidence="5">
    <location>
        <begin position="1294"/>
        <end position="1304"/>
    </location>
</feature>
<dbReference type="Proteomes" id="UP000612055">
    <property type="component" value="Unassembled WGS sequence"/>
</dbReference>
<feature type="compositionally biased region" description="Pro residues" evidence="5">
    <location>
        <begin position="678"/>
        <end position="687"/>
    </location>
</feature>
<evidence type="ECO:0000313" key="7">
    <source>
        <dbReference type="EMBL" id="KAG2485897.1"/>
    </source>
</evidence>
<feature type="compositionally biased region" description="Pro residues" evidence="5">
    <location>
        <begin position="895"/>
        <end position="912"/>
    </location>
</feature>
<feature type="region of interest" description="Disordered" evidence="5">
    <location>
        <begin position="993"/>
        <end position="1338"/>
    </location>
</feature>
<feature type="region of interest" description="Disordered" evidence="5">
    <location>
        <begin position="127"/>
        <end position="196"/>
    </location>
</feature>
<accession>A0A835XJI0</accession>
<feature type="compositionally biased region" description="Gly residues" evidence="5">
    <location>
        <begin position="1275"/>
        <end position="1291"/>
    </location>
</feature>
<dbReference type="SMART" id="SM00510">
    <property type="entry name" value="TFS2M"/>
    <property type="match status" value="1"/>
</dbReference>
<dbReference type="InterPro" id="IPR003618">
    <property type="entry name" value="TFIIS_cen_dom"/>
</dbReference>
<feature type="compositionally biased region" description="Acidic residues" evidence="5">
    <location>
        <begin position="133"/>
        <end position="160"/>
    </location>
</feature>
<feature type="compositionally biased region" description="Pro residues" evidence="5">
    <location>
        <begin position="1059"/>
        <end position="1087"/>
    </location>
</feature>
<feature type="compositionally biased region" description="Pro residues" evidence="5">
    <location>
        <begin position="1134"/>
        <end position="1244"/>
    </location>
</feature>
<dbReference type="Pfam" id="PF07500">
    <property type="entry name" value="TFIIS_M"/>
    <property type="match status" value="1"/>
</dbReference>
<feature type="compositionally biased region" description="Pro residues" evidence="5">
    <location>
        <begin position="1094"/>
        <end position="1114"/>
    </location>
</feature>
<feature type="region of interest" description="Disordered" evidence="5">
    <location>
        <begin position="895"/>
        <end position="976"/>
    </location>
</feature>
<evidence type="ECO:0000256" key="5">
    <source>
        <dbReference type="SAM" id="MobiDB-lite"/>
    </source>
</evidence>
<feature type="compositionally biased region" description="Polar residues" evidence="5">
    <location>
        <begin position="1020"/>
        <end position="1031"/>
    </location>
</feature>
<feature type="compositionally biased region" description="Pro residues" evidence="5">
    <location>
        <begin position="631"/>
        <end position="645"/>
    </location>
</feature>
<dbReference type="PANTHER" id="PTHR11477">
    <property type="entry name" value="TRANSCRIPTION FACTOR S-II ZINC FINGER DOMAIN-CONTAINING PROTEIN"/>
    <property type="match status" value="1"/>
</dbReference>
<protein>
    <recommendedName>
        <fullName evidence="6">TFIIS central domain-containing protein</fullName>
    </recommendedName>
</protein>
<evidence type="ECO:0000256" key="3">
    <source>
        <dbReference type="ARBA" id="ARBA00022833"/>
    </source>
</evidence>
<feature type="compositionally biased region" description="Low complexity" evidence="5">
    <location>
        <begin position="548"/>
        <end position="577"/>
    </location>
</feature>
<evidence type="ECO:0000256" key="4">
    <source>
        <dbReference type="ARBA" id="ARBA00023242"/>
    </source>
</evidence>
<feature type="compositionally biased region" description="Low complexity" evidence="5">
    <location>
        <begin position="454"/>
        <end position="478"/>
    </location>
</feature>
<feature type="compositionally biased region" description="Pro residues" evidence="5">
    <location>
        <begin position="955"/>
        <end position="974"/>
    </location>
</feature>
<feature type="compositionally biased region" description="Basic and acidic residues" evidence="5">
    <location>
        <begin position="1313"/>
        <end position="1338"/>
    </location>
</feature>
<dbReference type="OrthoDB" id="44867at2759"/>
<feature type="compositionally biased region" description="Basic residues" evidence="5">
    <location>
        <begin position="165"/>
        <end position="177"/>
    </location>
</feature>
<keyword evidence="8" id="KW-1185">Reference proteome</keyword>
<feature type="region of interest" description="Disordered" evidence="5">
    <location>
        <begin position="252"/>
        <end position="308"/>
    </location>
</feature>
<dbReference type="GO" id="GO:0006351">
    <property type="term" value="P:DNA-templated transcription"/>
    <property type="evidence" value="ECO:0007669"/>
    <property type="project" value="InterPro"/>
</dbReference>
<evidence type="ECO:0000256" key="2">
    <source>
        <dbReference type="ARBA" id="ARBA00022771"/>
    </source>
</evidence>
<dbReference type="GO" id="GO:0008270">
    <property type="term" value="F:zinc ion binding"/>
    <property type="evidence" value="ECO:0007669"/>
    <property type="project" value="UniProtKB-KW"/>
</dbReference>
<keyword evidence="1" id="KW-0479">Metal-binding</keyword>
<keyword evidence="2" id="KW-0863">Zinc-finger</keyword>
<dbReference type="PANTHER" id="PTHR11477:SF0">
    <property type="entry name" value="IP08861P-RELATED"/>
    <property type="match status" value="1"/>
</dbReference>
<keyword evidence="3" id="KW-0862">Zinc</keyword>
<organism evidence="7 8">
    <name type="scientific">Edaphochlamys debaryana</name>
    <dbReference type="NCBI Taxonomy" id="47281"/>
    <lineage>
        <taxon>Eukaryota</taxon>
        <taxon>Viridiplantae</taxon>
        <taxon>Chlorophyta</taxon>
        <taxon>core chlorophytes</taxon>
        <taxon>Chlorophyceae</taxon>
        <taxon>CS clade</taxon>
        <taxon>Chlamydomonadales</taxon>
        <taxon>Chlamydomonadales incertae sedis</taxon>
        <taxon>Edaphochlamys</taxon>
    </lineage>
</organism>
<dbReference type="EMBL" id="JAEHOE010000120">
    <property type="protein sequence ID" value="KAG2485897.1"/>
    <property type="molecule type" value="Genomic_DNA"/>
</dbReference>
<feature type="compositionally biased region" description="Pro residues" evidence="5">
    <location>
        <begin position="1253"/>
        <end position="1266"/>
    </location>
</feature>
<comment type="caution">
    <text evidence="7">The sequence shown here is derived from an EMBL/GenBank/DDBJ whole genome shotgun (WGS) entry which is preliminary data.</text>
</comment>
<dbReference type="InterPro" id="IPR036575">
    <property type="entry name" value="TFIIS_cen_dom_sf"/>
</dbReference>
<name>A0A835XJI0_9CHLO</name>
<proteinExistence type="predicted"/>
<feature type="region of interest" description="Disordered" evidence="5">
    <location>
        <begin position="538"/>
        <end position="687"/>
    </location>
</feature>
<sequence length="1338" mass="137309">MATRERRVSRPPAKFADEDVYWEPKRGHNRPLRQVYRLLKAKDLRKDLEGQEVHVYWPEDQQWYKATVEEVNIQSSERTAYLHYPDTDEYEDIDLDEAIDSSQIAVIETRSIFAKLRRGEIPVSAEDRATAVYEDEDGGGDDPNTEPSGSEEDEELEEDDEPRKSREHHKQVQRPKRAREASDRPVSAKKHAPGQGAHVEAAGVLNNGSAPANGGAGAGGALGAAADSDMAEAEAFKNSLISALMHTIGGQAPEPSAMIPTPGGSGAPMLMIPTPGGPPGPGSARGDRGLRQQASLPSAGSTGGDEEVRVKVREQLVQSLQKAADELQAEGYTEALPSAVAVAAEVEAELYKLHGSSVSRDYKARFRSLAFNLKDAGNPELRARVLRGELAPGVLVTLGPAELARKELSEWRRKREEEAAKAVFLDAETAAKFSTAAAAALAQSRLRGKDEEAAAAGKPAATPERAGPGAGAEHAGASGEAGAGEEGAPAEAGGKEGAGARPLGLARHDSVTTSLSLGGGGGAGRGGLEAPDLVRRTSVTSGLPPAPAAEALPPAPAAAPSAQRTVLRAALPAAPLPGDETPPREDADGDAPYDPAAYDPDEPYDPEREQPPPDTPPADMAEGEAAGSTPPYDPIGPSSAPPPPSAARGAPSLAALRAATASASLPPGPGPSERQPSLPSPVRSPPAAPVLDLAPVVARQEGGEEGPLGALPLDSVGDPLWSGVLRVPCPSGESLVAVEASYLGGAGRLGPMLRSGASLTDLVVKGQVKLSRVEQFFEELRRSRSRTISLALLRPLAPHEAEARGLAEAAEAGAAAGAPGAAMAEFIASHRSRAGLATPQPALEAYLVTRGQLAARLLKTARGVCPHHQLPLLPEDLGEGEVLLALVHPRAWEPPPHALHPPPAQSMHPPPSHMGYGPGGLQPPYAPAGDPGLGLPGGVLGAPTADPRRRTAGEPAPPPAEAAPGPGGPVPPPIDLGALSDLAAALGIAGQAPGAAPAAGEAPPSAPAPDASGSSGGGSTQLVTVVMQNPDGSLAIVAVPQGQQPGGAGGQLQQQQPMGGPPGGPPPAYPTQQGPPPSHPHAGPPPPHGHEHPPSGPPPPYRPPPGPGGPYGEPPPDHRYGPPPPGPGRYDHAPPGPHPPHGGPPPPYGEPRGPPPPHGPYPPQGPGRPDPYYGGPPPPGPGGPPPHHPHHPPPGPGGPPPPYPPDGRGPPPGPGPYPPPDYYRGGPPPPGPHDPYRGGPPPPGRDWEWDGRGPPPPGRGWAPEPPGGRWSDPRGGPGPGRGGEYGGGYGDRGPPYDDRDDRGGRGGYGGGRGGRDWERDRGGRDRRDRDRDRGYGPR</sequence>
<feature type="region of interest" description="Disordered" evidence="5">
    <location>
        <begin position="450"/>
        <end position="502"/>
    </location>
</feature>
<keyword evidence="4" id="KW-0539">Nucleus</keyword>
<gene>
    <name evidence="7" type="ORF">HYH03_015342</name>
</gene>
<evidence type="ECO:0000256" key="1">
    <source>
        <dbReference type="ARBA" id="ARBA00022723"/>
    </source>
</evidence>
<evidence type="ECO:0000313" key="8">
    <source>
        <dbReference type="Proteomes" id="UP000612055"/>
    </source>
</evidence>
<reference evidence="7" key="1">
    <citation type="journal article" date="2020" name="bioRxiv">
        <title>Comparative genomics of Chlamydomonas.</title>
        <authorList>
            <person name="Craig R.J."/>
            <person name="Hasan A.R."/>
            <person name="Ness R.W."/>
            <person name="Keightley P.D."/>
        </authorList>
    </citation>
    <scope>NUCLEOTIDE SEQUENCE</scope>
    <source>
        <strain evidence="7">CCAP 11/70</strain>
    </source>
</reference>
<dbReference type="Gene3D" id="1.10.472.30">
    <property type="entry name" value="Transcription elongation factor S-II, central domain"/>
    <property type="match status" value="1"/>
</dbReference>
<feature type="compositionally biased region" description="Low complexity" evidence="5">
    <location>
        <begin position="646"/>
        <end position="665"/>
    </location>
</feature>
<feature type="domain" description="TFIIS central" evidence="6">
    <location>
        <begin position="308"/>
        <end position="431"/>
    </location>
</feature>
<evidence type="ECO:0000259" key="6">
    <source>
        <dbReference type="PROSITE" id="PS51321"/>
    </source>
</evidence>
<dbReference type="SUPFAM" id="SSF46942">
    <property type="entry name" value="Elongation factor TFIIS domain 2"/>
    <property type="match status" value="1"/>
</dbReference>
<feature type="compositionally biased region" description="Low complexity" evidence="5">
    <location>
        <begin position="993"/>
        <end position="1013"/>
    </location>
</feature>
<feature type="compositionally biased region" description="Gly residues" evidence="5">
    <location>
        <begin position="931"/>
        <end position="940"/>
    </location>
</feature>
<dbReference type="PROSITE" id="PS51321">
    <property type="entry name" value="TFIIS_CENTRAL"/>
    <property type="match status" value="1"/>
</dbReference>